<keyword evidence="3" id="KW-0456">Lyase</keyword>
<dbReference type="PANTHER" id="PTHR43048">
    <property type="entry name" value="METHYLMALONYL-COA EPIMERASE"/>
    <property type="match status" value="1"/>
</dbReference>
<dbReference type="STRING" id="1514971.AUR64_12260"/>
<evidence type="ECO:0000313" key="4">
    <source>
        <dbReference type="Proteomes" id="UP000054387"/>
    </source>
</evidence>
<dbReference type="PROSITE" id="PS00934">
    <property type="entry name" value="GLYOXALASE_I_1"/>
    <property type="match status" value="1"/>
</dbReference>
<dbReference type="InterPro" id="IPR051785">
    <property type="entry name" value="MMCE/EMCE_epimerase"/>
</dbReference>
<gene>
    <name evidence="3" type="ORF">AUR64_12260</name>
</gene>
<proteinExistence type="predicted"/>
<dbReference type="InterPro" id="IPR004360">
    <property type="entry name" value="Glyas_Fos-R_dOase_dom"/>
</dbReference>
<feature type="domain" description="VOC" evidence="2">
    <location>
        <begin position="4"/>
        <end position="124"/>
    </location>
</feature>
<name>A0A0W1RCJ9_9EURY</name>
<sequence>MRSDVIHTAIWVSDIDATLDFYVDGMGLDHNWEFTSDGVRNVYVGGEHGEFQFKFDPHDGGPAGPGGGFDHLAVGVDSTDATFERLVDHSDPPVVEAPTTMEQINRRVAFVEDPDGYVVELVERV</sequence>
<dbReference type="PANTHER" id="PTHR43048:SF3">
    <property type="entry name" value="METHYLMALONYL-COA EPIMERASE, MITOCHONDRIAL"/>
    <property type="match status" value="1"/>
</dbReference>
<dbReference type="EMBL" id="LOPU01000018">
    <property type="protein sequence ID" value="KTG10339.1"/>
    <property type="molecule type" value="Genomic_DNA"/>
</dbReference>
<dbReference type="InterPro" id="IPR037523">
    <property type="entry name" value="VOC_core"/>
</dbReference>
<evidence type="ECO:0000256" key="1">
    <source>
        <dbReference type="ARBA" id="ARBA00022723"/>
    </source>
</evidence>
<reference evidence="3 4" key="1">
    <citation type="submission" date="2015-12" db="EMBL/GenBank/DDBJ databases">
        <title>Haloprofundus marisrubri gen. nov., sp. nov., an extremely halophilic archaeon isolated from the Discovery deep brine-seawater interface in the Red Sea.</title>
        <authorList>
            <person name="Zhang G."/>
            <person name="Stingl U."/>
            <person name="Rashid M."/>
        </authorList>
    </citation>
    <scope>NUCLEOTIDE SEQUENCE [LARGE SCALE GENOMIC DNA]</scope>
    <source>
        <strain evidence="3 4">SB9</strain>
    </source>
</reference>
<organism evidence="3 4">
    <name type="scientific">Haloprofundus marisrubri</name>
    <dbReference type="NCBI Taxonomy" id="1514971"/>
    <lineage>
        <taxon>Archaea</taxon>
        <taxon>Methanobacteriati</taxon>
        <taxon>Methanobacteriota</taxon>
        <taxon>Stenosarchaea group</taxon>
        <taxon>Halobacteria</taxon>
        <taxon>Halobacteriales</taxon>
        <taxon>Haloferacaceae</taxon>
        <taxon>Haloprofundus</taxon>
    </lineage>
</organism>
<dbReference type="Pfam" id="PF00903">
    <property type="entry name" value="Glyoxalase"/>
    <property type="match status" value="1"/>
</dbReference>
<dbReference type="OrthoDB" id="358887at2157"/>
<dbReference type="GO" id="GO:0046491">
    <property type="term" value="P:L-methylmalonyl-CoA metabolic process"/>
    <property type="evidence" value="ECO:0007669"/>
    <property type="project" value="TreeGrafter"/>
</dbReference>
<protein>
    <submittedName>
        <fullName evidence="3">Lactoylglutathione lyase</fullName>
    </submittedName>
</protein>
<dbReference type="GO" id="GO:0046872">
    <property type="term" value="F:metal ion binding"/>
    <property type="evidence" value="ECO:0007669"/>
    <property type="project" value="UniProtKB-KW"/>
</dbReference>
<dbReference type="PROSITE" id="PS51819">
    <property type="entry name" value="VOC"/>
    <property type="match status" value="1"/>
</dbReference>
<dbReference type="AlphaFoldDB" id="A0A0W1RCJ9"/>
<keyword evidence="1" id="KW-0479">Metal-binding</keyword>
<evidence type="ECO:0000259" key="2">
    <source>
        <dbReference type="PROSITE" id="PS51819"/>
    </source>
</evidence>
<comment type="caution">
    <text evidence="3">The sequence shown here is derived from an EMBL/GenBank/DDBJ whole genome shotgun (WGS) entry which is preliminary data.</text>
</comment>
<dbReference type="GO" id="GO:0004462">
    <property type="term" value="F:lactoylglutathione lyase activity"/>
    <property type="evidence" value="ECO:0007669"/>
    <property type="project" value="InterPro"/>
</dbReference>
<dbReference type="RefSeq" id="WP_058581692.1">
    <property type="nucleotide sequence ID" value="NZ_LOPU01000018.1"/>
</dbReference>
<dbReference type="InterPro" id="IPR029068">
    <property type="entry name" value="Glyas_Bleomycin-R_OHBP_Dase"/>
</dbReference>
<dbReference type="Gene3D" id="3.10.180.10">
    <property type="entry name" value="2,3-Dihydroxybiphenyl 1,2-Dioxygenase, domain 1"/>
    <property type="match status" value="1"/>
</dbReference>
<dbReference type="SUPFAM" id="SSF54593">
    <property type="entry name" value="Glyoxalase/Bleomycin resistance protein/Dihydroxybiphenyl dioxygenase"/>
    <property type="match status" value="1"/>
</dbReference>
<keyword evidence="4" id="KW-1185">Reference proteome</keyword>
<accession>A0A0W1RCJ9</accession>
<dbReference type="GO" id="GO:0004493">
    <property type="term" value="F:methylmalonyl-CoA epimerase activity"/>
    <property type="evidence" value="ECO:0007669"/>
    <property type="project" value="TreeGrafter"/>
</dbReference>
<evidence type="ECO:0000313" key="3">
    <source>
        <dbReference type="EMBL" id="KTG10339.1"/>
    </source>
</evidence>
<dbReference type="InterPro" id="IPR018146">
    <property type="entry name" value="Glyoxalase_1_CS"/>
</dbReference>
<dbReference type="Proteomes" id="UP000054387">
    <property type="component" value="Unassembled WGS sequence"/>
</dbReference>